<comment type="caution">
    <text evidence="2">The sequence shown here is derived from an EMBL/GenBank/DDBJ whole genome shotgun (WGS) entry which is preliminary data.</text>
</comment>
<evidence type="ECO:0008006" key="4">
    <source>
        <dbReference type="Google" id="ProtNLM"/>
    </source>
</evidence>
<gene>
    <name evidence="2" type="ORF">IA57_12655</name>
</gene>
<organism evidence="2 3">
    <name type="scientific">Mangrovimonas yunxiaonensis</name>
    <dbReference type="NCBI Taxonomy" id="1197477"/>
    <lineage>
        <taxon>Bacteria</taxon>
        <taxon>Pseudomonadati</taxon>
        <taxon>Bacteroidota</taxon>
        <taxon>Flavobacteriia</taxon>
        <taxon>Flavobacteriales</taxon>
        <taxon>Flavobacteriaceae</taxon>
        <taxon>Mangrovimonas</taxon>
    </lineage>
</organism>
<feature type="chain" id="PRO_5001782820" description="NIPSNAP family containing protein" evidence="1">
    <location>
        <begin position="24"/>
        <end position="249"/>
    </location>
</feature>
<dbReference type="EMBL" id="JPFK01000009">
    <property type="protein sequence ID" value="KFB00260.1"/>
    <property type="molecule type" value="Genomic_DNA"/>
</dbReference>
<keyword evidence="1" id="KW-0732">Signal</keyword>
<reference evidence="2 3" key="1">
    <citation type="journal article" date="2014" name="Genome Announc.">
        <title>Draft Genome Sequence of the Algicidal Bacterium Mangrovimonas yunxiaonensis Strain LY01.</title>
        <authorList>
            <person name="Li Y."/>
            <person name="Zhu H."/>
            <person name="Li C."/>
            <person name="Zhang H."/>
            <person name="Chen Z."/>
            <person name="Zheng W."/>
            <person name="Xu H."/>
            <person name="Zheng T."/>
        </authorList>
    </citation>
    <scope>NUCLEOTIDE SEQUENCE [LARGE SCALE GENOMIC DNA]</scope>
    <source>
        <strain evidence="2 3">LY01</strain>
    </source>
</reference>
<feature type="signal peptide" evidence="1">
    <location>
        <begin position="1"/>
        <end position="23"/>
    </location>
</feature>
<reference evidence="3" key="2">
    <citation type="submission" date="2014-07" db="EMBL/GenBank/DDBJ databases">
        <title>Genome sequence of Mangrovimonas yunxiaonensis.</title>
        <authorList>
            <person name="Li Y."/>
            <person name="Zheng T."/>
        </authorList>
    </citation>
    <scope>NUCLEOTIDE SEQUENCE [LARGE SCALE GENOMIC DNA]</scope>
    <source>
        <strain evidence="3">LY01</strain>
    </source>
</reference>
<keyword evidence="3" id="KW-1185">Reference proteome</keyword>
<evidence type="ECO:0000313" key="3">
    <source>
        <dbReference type="Proteomes" id="UP000028521"/>
    </source>
</evidence>
<dbReference type="Proteomes" id="UP000028521">
    <property type="component" value="Unassembled WGS sequence"/>
</dbReference>
<dbReference type="eggNOG" id="ENOG502ZB1I">
    <property type="taxonomic scope" value="Bacteria"/>
</dbReference>
<dbReference type="OrthoDB" id="1426903at2"/>
<proteinExistence type="predicted"/>
<accession>A0A084THS4</accession>
<name>A0A084THS4_9FLAO</name>
<sequence length="249" mass="29237">MKIFKSRLLLVLVICVTYNFSSAQHMYNVHVDYVKPSKIWEYEKIAKEFFEACKKHNPKANWIVSNTNDDRYLYVSPIKSYADLDINPFKDMAEAMGDSFNNIFERFNTCYDKHSNHIVHLMEELSYMPNGISQVQEGQDYRKYLFLYHTPANYSKLKEAIKEVKDLYVNKKSEEHFRVYRSGFGSEEDYFLVAISYKDEVDAAAKAKASRDLIGEAGKPVFQKVMEHTARFEEVRARMRPDLSFSHKP</sequence>
<evidence type="ECO:0000313" key="2">
    <source>
        <dbReference type="EMBL" id="KFB00260.1"/>
    </source>
</evidence>
<dbReference type="AlphaFoldDB" id="A0A084THS4"/>
<dbReference type="RefSeq" id="WP_036124112.1">
    <property type="nucleotide sequence ID" value="NZ_BMET01000003.1"/>
</dbReference>
<evidence type="ECO:0000256" key="1">
    <source>
        <dbReference type="SAM" id="SignalP"/>
    </source>
</evidence>
<protein>
    <recommendedName>
        <fullName evidence="4">NIPSNAP family containing protein</fullName>
    </recommendedName>
</protein>